<evidence type="ECO:0000313" key="1">
    <source>
        <dbReference type="EMBL" id="KAI7949089.1"/>
    </source>
</evidence>
<evidence type="ECO:0000313" key="2">
    <source>
        <dbReference type="Proteomes" id="UP001060170"/>
    </source>
</evidence>
<sequence length="92" mass="10046">MTRRSNPSPTVDHQPSWVVQKYGGTSLGKYLENVATKILLTTLNAGHRVPIVCLARSGNTKSTGTTNLLLQAKAGPPHPCTCRKYEYLPKNP</sequence>
<accession>A0ACC0E9F7</accession>
<keyword evidence="2" id="KW-1185">Reference proteome</keyword>
<reference evidence="2" key="1">
    <citation type="journal article" date="2018" name="BMC Genomics">
        <title>Genomic insights into host adaptation between the wheat stripe rust pathogen (Puccinia striiformis f. sp. tritici) and the barley stripe rust pathogen (Puccinia striiformis f. sp. hordei).</title>
        <authorList>
            <person name="Xia C."/>
            <person name="Wang M."/>
            <person name="Yin C."/>
            <person name="Cornejo O.E."/>
            <person name="Hulbert S.H."/>
            <person name="Chen X."/>
        </authorList>
    </citation>
    <scope>NUCLEOTIDE SEQUENCE [LARGE SCALE GENOMIC DNA]</scope>
    <source>
        <strain evidence="2">93-210</strain>
    </source>
</reference>
<gene>
    <name evidence="1" type="ORF">MJO28_007910</name>
</gene>
<reference evidence="2" key="2">
    <citation type="journal article" date="2018" name="Mol. Plant Microbe Interact.">
        <title>Genome sequence resources for the wheat stripe rust pathogen (Puccinia striiformis f. sp. tritici) and the barley stripe rust pathogen (Puccinia striiformis f. sp. hordei).</title>
        <authorList>
            <person name="Xia C."/>
            <person name="Wang M."/>
            <person name="Yin C."/>
            <person name="Cornejo O.E."/>
            <person name="Hulbert S.H."/>
            <person name="Chen X."/>
        </authorList>
    </citation>
    <scope>NUCLEOTIDE SEQUENCE [LARGE SCALE GENOMIC DNA]</scope>
    <source>
        <strain evidence="2">93-210</strain>
    </source>
</reference>
<dbReference type="Proteomes" id="UP001060170">
    <property type="component" value="Chromosome 8"/>
</dbReference>
<reference evidence="1 2" key="3">
    <citation type="journal article" date="2022" name="Microbiol. Spectr.">
        <title>Folding features and dynamics of 3D genome architecture in plant fungal pathogens.</title>
        <authorList>
            <person name="Xia C."/>
        </authorList>
    </citation>
    <scope>NUCLEOTIDE SEQUENCE [LARGE SCALE GENOMIC DNA]</scope>
    <source>
        <strain evidence="1 2">93-210</strain>
    </source>
</reference>
<protein>
    <submittedName>
        <fullName evidence="1">Uncharacterized protein</fullName>
    </submittedName>
</protein>
<organism evidence="1 2">
    <name type="scientific">Puccinia striiformis f. sp. tritici</name>
    <dbReference type="NCBI Taxonomy" id="168172"/>
    <lineage>
        <taxon>Eukaryota</taxon>
        <taxon>Fungi</taxon>
        <taxon>Dikarya</taxon>
        <taxon>Basidiomycota</taxon>
        <taxon>Pucciniomycotina</taxon>
        <taxon>Pucciniomycetes</taxon>
        <taxon>Pucciniales</taxon>
        <taxon>Pucciniaceae</taxon>
        <taxon>Puccinia</taxon>
    </lineage>
</organism>
<dbReference type="EMBL" id="CM045872">
    <property type="protein sequence ID" value="KAI7949089.1"/>
    <property type="molecule type" value="Genomic_DNA"/>
</dbReference>
<proteinExistence type="predicted"/>
<name>A0ACC0E9F7_9BASI</name>
<comment type="caution">
    <text evidence="1">The sequence shown here is derived from an EMBL/GenBank/DDBJ whole genome shotgun (WGS) entry which is preliminary data.</text>
</comment>